<keyword evidence="10" id="KW-1185">Reference proteome</keyword>
<evidence type="ECO:0000256" key="8">
    <source>
        <dbReference type="SAM" id="MobiDB-lite"/>
    </source>
</evidence>
<reference evidence="9" key="1">
    <citation type="submission" date="2021-11" db="EMBL/GenBank/DDBJ databases">
        <title>Australian commercial rhizobial inoculants.</title>
        <authorList>
            <person name="Kohlmeier M.G."/>
            <person name="O'Hara G.W."/>
            <person name="Colombi E."/>
            <person name="Ramsay J.P."/>
            <person name="Terpolilli J."/>
        </authorList>
    </citation>
    <scope>NUCLEOTIDE SEQUENCE</scope>
    <source>
        <strain evidence="9">CC829</strain>
        <plasmid evidence="9">pCC829_1</plasmid>
    </source>
</reference>
<proteinExistence type="predicted"/>
<evidence type="ECO:0000313" key="9">
    <source>
        <dbReference type="EMBL" id="UFW91741.1"/>
    </source>
</evidence>
<dbReference type="RefSeq" id="WP_231145668.1">
    <property type="nucleotide sequence ID" value="NZ_CP088101.1"/>
</dbReference>
<evidence type="ECO:0000256" key="7">
    <source>
        <dbReference type="ARBA" id="ARBA00022840"/>
    </source>
</evidence>
<keyword evidence="5" id="KW-0547">Nucleotide-binding</keyword>
<geneLocation type="plasmid" evidence="9 10">
    <name>pCC829_1</name>
</geneLocation>
<dbReference type="EC" id="2.7.13.3" evidence="2"/>
<keyword evidence="4" id="KW-0808">Transferase</keyword>
<dbReference type="SUPFAM" id="SSF55874">
    <property type="entry name" value="ATPase domain of HSP90 chaperone/DNA topoisomerase II/histidine kinase"/>
    <property type="match status" value="1"/>
</dbReference>
<comment type="catalytic activity">
    <reaction evidence="1">
        <text>ATP + protein L-histidine = ADP + protein N-phospho-L-histidine.</text>
        <dbReference type="EC" id="2.7.13.3"/>
    </reaction>
</comment>
<accession>A0ABY3R2N2</accession>
<dbReference type="Proteomes" id="UP001430990">
    <property type="component" value="Plasmid pCC829_1"/>
</dbReference>
<evidence type="ECO:0000256" key="1">
    <source>
        <dbReference type="ARBA" id="ARBA00000085"/>
    </source>
</evidence>
<keyword evidence="9" id="KW-0614">Plasmid</keyword>
<sequence length="276" mass="29919">MLVLSQDSHRLPEGVLLRESHHRVADGVASALDLVSAAIVRAEGAEAKAVLNDVASLLHGHAEVHLMLARPQGEALVDAAAHVHKLGCAMRRSRLDGMRIQLIFDTECVPLQSERCWRLGLIVHDLIATAAKHACFDARAGEIKVKLTRRGALVNCVVLDNGSRSVRSDAGRRVRIDNDLARSLGGRIEQGFGTEFTSVVLSFPLTERERQTNWGMATRRMRLTRSLKAEAADTASLTPSAAVSHQANHPVAAKPDPKPSDPLGQLFSPPNRMVAL</sequence>
<evidence type="ECO:0000256" key="4">
    <source>
        <dbReference type="ARBA" id="ARBA00022679"/>
    </source>
</evidence>
<evidence type="ECO:0000256" key="5">
    <source>
        <dbReference type="ARBA" id="ARBA00022741"/>
    </source>
</evidence>
<keyword evidence="3" id="KW-0597">Phosphoprotein</keyword>
<dbReference type="GO" id="GO:0016301">
    <property type="term" value="F:kinase activity"/>
    <property type="evidence" value="ECO:0007669"/>
    <property type="project" value="UniProtKB-KW"/>
</dbReference>
<keyword evidence="7" id="KW-0067">ATP-binding</keyword>
<organism evidence="9 10">
    <name type="scientific">Bradyrhizobium barranii</name>
    <dbReference type="NCBI Taxonomy" id="2992140"/>
    <lineage>
        <taxon>Bacteria</taxon>
        <taxon>Pseudomonadati</taxon>
        <taxon>Pseudomonadota</taxon>
        <taxon>Alphaproteobacteria</taxon>
        <taxon>Hyphomicrobiales</taxon>
        <taxon>Nitrobacteraceae</taxon>
        <taxon>Bradyrhizobium</taxon>
    </lineage>
</organism>
<dbReference type="EMBL" id="CP088101">
    <property type="protein sequence ID" value="UFW91741.1"/>
    <property type="molecule type" value="Genomic_DNA"/>
</dbReference>
<evidence type="ECO:0000256" key="2">
    <source>
        <dbReference type="ARBA" id="ARBA00012438"/>
    </source>
</evidence>
<feature type="compositionally biased region" description="Polar residues" evidence="8">
    <location>
        <begin position="235"/>
        <end position="247"/>
    </location>
</feature>
<evidence type="ECO:0000313" key="10">
    <source>
        <dbReference type="Proteomes" id="UP001430990"/>
    </source>
</evidence>
<evidence type="ECO:0000256" key="6">
    <source>
        <dbReference type="ARBA" id="ARBA00022777"/>
    </source>
</evidence>
<dbReference type="InterPro" id="IPR036890">
    <property type="entry name" value="HATPase_C_sf"/>
</dbReference>
<dbReference type="PANTHER" id="PTHR41523:SF8">
    <property type="entry name" value="ETHYLENE RESPONSE SENSOR PROTEIN"/>
    <property type="match status" value="1"/>
</dbReference>
<gene>
    <name evidence="9" type="ORF">BjapCC829_45675</name>
</gene>
<evidence type="ECO:0000256" key="3">
    <source>
        <dbReference type="ARBA" id="ARBA00022553"/>
    </source>
</evidence>
<protein>
    <recommendedName>
        <fullName evidence="2">histidine kinase</fullName>
        <ecNumber evidence="2">2.7.13.3</ecNumber>
    </recommendedName>
</protein>
<dbReference type="Gene3D" id="3.30.565.10">
    <property type="entry name" value="Histidine kinase-like ATPase, C-terminal domain"/>
    <property type="match status" value="1"/>
</dbReference>
<feature type="region of interest" description="Disordered" evidence="8">
    <location>
        <begin position="234"/>
        <end position="276"/>
    </location>
</feature>
<keyword evidence="6 9" id="KW-0418">Kinase</keyword>
<dbReference type="PANTHER" id="PTHR41523">
    <property type="entry name" value="TWO-COMPONENT SYSTEM SENSOR PROTEIN"/>
    <property type="match status" value="1"/>
</dbReference>
<name>A0ABY3R2N2_9BRAD</name>